<organism evidence="2">
    <name type="scientific">mine drainage metagenome</name>
    <dbReference type="NCBI Taxonomy" id="410659"/>
    <lineage>
        <taxon>unclassified sequences</taxon>
        <taxon>metagenomes</taxon>
        <taxon>ecological metagenomes</taxon>
    </lineage>
</organism>
<feature type="non-terminal residue" evidence="2">
    <location>
        <position position="1"/>
    </location>
</feature>
<protein>
    <submittedName>
        <fullName evidence="2">UDP-N-acetylmuramate-L-alanine ligase</fullName>
    </submittedName>
</protein>
<name>T1AC88_9ZZZZ</name>
<accession>T1AC88</accession>
<dbReference type="PANTHER" id="PTHR43445">
    <property type="entry name" value="UDP-N-ACETYLMURAMATE--L-ALANINE LIGASE-RELATED"/>
    <property type="match status" value="1"/>
</dbReference>
<reference evidence="2" key="1">
    <citation type="submission" date="2013-08" db="EMBL/GenBank/DDBJ databases">
        <authorList>
            <person name="Mendez C."/>
            <person name="Richter M."/>
            <person name="Ferrer M."/>
            <person name="Sanchez J."/>
        </authorList>
    </citation>
    <scope>NUCLEOTIDE SEQUENCE</scope>
</reference>
<dbReference type="InterPro" id="IPR000713">
    <property type="entry name" value="Mur_ligase_N"/>
</dbReference>
<dbReference type="PANTHER" id="PTHR43445:SF3">
    <property type="entry name" value="UDP-N-ACETYLMURAMATE--L-ALANINE LIGASE"/>
    <property type="match status" value="1"/>
</dbReference>
<feature type="non-terminal residue" evidence="2">
    <location>
        <position position="173"/>
    </location>
</feature>
<dbReference type="SUPFAM" id="SSF51984">
    <property type="entry name" value="MurCD N-terminal domain"/>
    <property type="match status" value="1"/>
</dbReference>
<proteinExistence type="predicted"/>
<feature type="domain" description="Mur ligase N-terminal catalytic" evidence="1">
    <location>
        <begin position="7"/>
        <end position="104"/>
    </location>
</feature>
<keyword evidence="2" id="KW-0436">Ligase</keyword>
<dbReference type="InterPro" id="IPR036565">
    <property type="entry name" value="Mur-like_cat_sf"/>
</dbReference>
<dbReference type="Pfam" id="PF01225">
    <property type="entry name" value="Mur_ligase"/>
    <property type="match status" value="1"/>
</dbReference>
<dbReference type="GO" id="GO:0016881">
    <property type="term" value="F:acid-amino acid ligase activity"/>
    <property type="evidence" value="ECO:0007669"/>
    <property type="project" value="InterPro"/>
</dbReference>
<sequence>EFHGQRVHFIGIGGSGMCGLAEMLTQMGAIVSGSDRTSSSITAKLSGQGIKISYQQTAEAFPPDARHVVYSAAIRADHPELCEAQRAGVKVFKYARMLGEVMAIKHGIAIAGTHGKSTTTSLLAYILLRAGMDPSYIIGASSRQLGGSAHGGTGDYFIAEACEFDRSFFESPS</sequence>
<comment type="caution">
    <text evidence="2">The sequence shown here is derived from an EMBL/GenBank/DDBJ whole genome shotgun (WGS) entry which is preliminary data.</text>
</comment>
<dbReference type="SUPFAM" id="SSF53623">
    <property type="entry name" value="MurD-like peptide ligases, catalytic domain"/>
    <property type="match status" value="1"/>
</dbReference>
<gene>
    <name evidence="2" type="ORF">B1A_12245</name>
</gene>
<dbReference type="AlphaFoldDB" id="T1AC88"/>
<dbReference type="EMBL" id="AUZX01008868">
    <property type="protein sequence ID" value="EQD54233.1"/>
    <property type="molecule type" value="Genomic_DNA"/>
</dbReference>
<dbReference type="Gene3D" id="3.40.50.720">
    <property type="entry name" value="NAD(P)-binding Rossmann-like Domain"/>
    <property type="match status" value="1"/>
</dbReference>
<dbReference type="Gene3D" id="3.40.1190.10">
    <property type="entry name" value="Mur-like, catalytic domain"/>
    <property type="match status" value="1"/>
</dbReference>
<evidence type="ECO:0000313" key="2">
    <source>
        <dbReference type="EMBL" id="EQD54233.1"/>
    </source>
</evidence>
<reference evidence="2" key="2">
    <citation type="journal article" date="2014" name="ISME J.">
        <title>Microbial stratification in low pH oxic and suboxic macroscopic growths along an acid mine drainage.</title>
        <authorList>
            <person name="Mendez-Garcia C."/>
            <person name="Mesa V."/>
            <person name="Sprenger R.R."/>
            <person name="Richter M."/>
            <person name="Diez M.S."/>
            <person name="Solano J."/>
            <person name="Bargiela R."/>
            <person name="Golyshina O.V."/>
            <person name="Manteca A."/>
            <person name="Ramos J.L."/>
            <person name="Gallego J.R."/>
            <person name="Llorente I."/>
            <person name="Martins Dos Santos V.A."/>
            <person name="Jensen O.N."/>
            <person name="Pelaez A.I."/>
            <person name="Sanchez J."/>
            <person name="Ferrer M."/>
        </authorList>
    </citation>
    <scope>NUCLEOTIDE SEQUENCE</scope>
</reference>
<dbReference type="InterPro" id="IPR050061">
    <property type="entry name" value="MurCDEF_pg_biosynth"/>
</dbReference>
<dbReference type="GO" id="GO:0005524">
    <property type="term" value="F:ATP binding"/>
    <property type="evidence" value="ECO:0007669"/>
    <property type="project" value="InterPro"/>
</dbReference>
<evidence type="ECO:0000259" key="1">
    <source>
        <dbReference type="Pfam" id="PF01225"/>
    </source>
</evidence>